<dbReference type="Gene3D" id="3.60.10.10">
    <property type="entry name" value="Endonuclease/exonuclease/phosphatase"/>
    <property type="match status" value="1"/>
</dbReference>
<dbReference type="AlphaFoldDB" id="A0A6P7TVX0"/>
<keyword evidence="2" id="KW-1185">Reference proteome</keyword>
<dbReference type="InterPro" id="IPR036691">
    <property type="entry name" value="Endo/exonu/phosph_ase_sf"/>
</dbReference>
<accession>A0A6P7TVX0</accession>
<reference evidence="3" key="1">
    <citation type="submission" date="2025-08" db="UniProtKB">
        <authorList>
            <consortium name="RefSeq"/>
        </authorList>
    </citation>
    <scope>IDENTIFICATION</scope>
</reference>
<protein>
    <submittedName>
        <fullName evidence="3">Craniofacial development protein 2-like</fullName>
    </submittedName>
</protein>
<evidence type="ECO:0000313" key="2">
    <source>
        <dbReference type="Proteomes" id="UP000515154"/>
    </source>
</evidence>
<name>A0A6P7TVX0_9MOLL</name>
<dbReference type="PANTHER" id="PTHR23227">
    <property type="entry name" value="BUCENTAUR RELATED"/>
    <property type="match status" value="1"/>
</dbReference>
<evidence type="ECO:0000313" key="3">
    <source>
        <dbReference type="RefSeq" id="XP_029655953.1"/>
    </source>
</evidence>
<evidence type="ECO:0000259" key="1">
    <source>
        <dbReference type="Pfam" id="PF03372"/>
    </source>
</evidence>
<dbReference type="Pfam" id="PF03372">
    <property type="entry name" value="Exo_endo_phos"/>
    <property type="match status" value="1"/>
</dbReference>
<dbReference type="KEGG" id="osn:115229802"/>
<dbReference type="InterPro" id="IPR027124">
    <property type="entry name" value="Swc5/CFDP1/2"/>
</dbReference>
<dbReference type="RefSeq" id="XP_029655953.1">
    <property type="nucleotide sequence ID" value="XM_029800093.1"/>
</dbReference>
<organism evidence="2 3">
    <name type="scientific">Octopus sinensis</name>
    <name type="common">East Asian common octopus</name>
    <dbReference type="NCBI Taxonomy" id="2607531"/>
    <lineage>
        <taxon>Eukaryota</taxon>
        <taxon>Metazoa</taxon>
        <taxon>Spiralia</taxon>
        <taxon>Lophotrochozoa</taxon>
        <taxon>Mollusca</taxon>
        <taxon>Cephalopoda</taxon>
        <taxon>Coleoidea</taxon>
        <taxon>Octopodiformes</taxon>
        <taxon>Octopoda</taxon>
        <taxon>Incirrata</taxon>
        <taxon>Octopodidae</taxon>
        <taxon>Octopus</taxon>
    </lineage>
</organism>
<dbReference type="SUPFAM" id="SSF56219">
    <property type="entry name" value="DNase I-like"/>
    <property type="match status" value="1"/>
</dbReference>
<proteinExistence type="predicted"/>
<dbReference type="PANTHER" id="PTHR23227:SF67">
    <property type="entry name" value="CRANIOFACIAL DEVELOPMENT PROTEIN 2-LIKE"/>
    <property type="match status" value="1"/>
</dbReference>
<feature type="domain" description="Endonuclease/exonuclease/phosphatase" evidence="1">
    <location>
        <begin position="16"/>
        <end position="243"/>
    </location>
</feature>
<dbReference type="Proteomes" id="UP000515154">
    <property type="component" value="Unplaced"/>
</dbReference>
<sequence>MSDITQAKQSYELSIMSFNVRGLKSTWKQHPLCEDMKKYRISVGCLQETKVKLGDEQVYGDYRLILLPSECGHYGQGFVAHKHLSTCIHRCWRVTDRISVLQISTGHKSGMLSIINVYAPQSGRIAKNLDELDSFYEELARTLTSLENSSILFIAGDWNAKVGIRSGDEQFIGRYGRGYRNLPGTLLAHFCEKFSLFLCNTAFCHAARHRTTWTGSRTNGVGEPTSIYNQIDYILCRQADKAALFDSRSYGGSRVDSDHKMGVGRFNIKKHHAPLNARRLPSASACGREEEVEIRTSSSPLLLRRLALSVKKTERLLRILAIKFP</sequence>
<dbReference type="GO" id="GO:0003824">
    <property type="term" value="F:catalytic activity"/>
    <property type="evidence" value="ECO:0007669"/>
    <property type="project" value="InterPro"/>
</dbReference>
<gene>
    <name evidence="3" type="primary">LOC115229802</name>
</gene>
<dbReference type="InterPro" id="IPR005135">
    <property type="entry name" value="Endo/exonuclease/phosphatase"/>
</dbReference>